<evidence type="ECO:0000313" key="2">
    <source>
        <dbReference type="Proteomes" id="UP001590951"/>
    </source>
</evidence>
<dbReference type="EMBL" id="JBHFEH010000020">
    <property type="protein sequence ID" value="KAL2053474.1"/>
    <property type="molecule type" value="Genomic_DNA"/>
</dbReference>
<organism evidence="1 2">
    <name type="scientific">Lepraria finkii</name>
    <dbReference type="NCBI Taxonomy" id="1340010"/>
    <lineage>
        <taxon>Eukaryota</taxon>
        <taxon>Fungi</taxon>
        <taxon>Dikarya</taxon>
        <taxon>Ascomycota</taxon>
        <taxon>Pezizomycotina</taxon>
        <taxon>Lecanoromycetes</taxon>
        <taxon>OSLEUM clade</taxon>
        <taxon>Lecanoromycetidae</taxon>
        <taxon>Lecanorales</taxon>
        <taxon>Lecanorineae</taxon>
        <taxon>Stereocaulaceae</taxon>
        <taxon>Lepraria</taxon>
    </lineage>
</organism>
<comment type="caution">
    <text evidence="1">The sequence shown here is derived from an EMBL/GenBank/DDBJ whole genome shotgun (WGS) entry which is preliminary data.</text>
</comment>
<evidence type="ECO:0000313" key="1">
    <source>
        <dbReference type="EMBL" id="KAL2053474.1"/>
    </source>
</evidence>
<accession>A0ABR4B6I0</accession>
<proteinExistence type="predicted"/>
<keyword evidence="2" id="KW-1185">Reference proteome</keyword>
<protein>
    <submittedName>
        <fullName evidence="1">Uncharacterized protein</fullName>
    </submittedName>
</protein>
<dbReference type="Proteomes" id="UP001590951">
    <property type="component" value="Unassembled WGS sequence"/>
</dbReference>
<gene>
    <name evidence="1" type="ORF">ABVK25_006125</name>
</gene>
<reference evidence="1 2" key="1">
    <citation type="submission" date="2024-09" db="EMBL/GenBank/DDBJ databases">
        <title>Rethinking Asexuality: The Enigmatic Case of Functional Sexual Genes in Lepraria (Stereocaulaceae).</title>
        <authorList>
            <person name="Doellman M."/>
            <person name="Sun Y."/>
            <person name="Barcenas-Pena A."/>
            <person name="Lumbsch H.T."/>
            <person name="Grewe F."/>
        </authorList>
    </citation>
    <scope>NUCLEOTIDE SEQUENCE [LARGE SCALE GENOMIC DNA]</scope>
    <source>
        <strain evidence="1 2">Grewe 0041</strain>
    </source>
</reference>
<name>A0ABR4B6I0_9LECA</name>
<sequence length="56" mass="6037">MAEAVAVAGLVAAIIQLADFGTKVVSRLNEFLISLYDVPATFRAIKTEFPLLLDTL</sequence>